<feature type="domain" description="G-patch" evidence="2">
    <location>
        <begin position="81"/>
        <end position="145"/>
    </location>
</feature>
<dbReference type="PANTHER" id="PTHR21032">
    <property type="entry name" value="G PATCH DOMAIN-CONTAINING PROTEIN 11"/>
    <property type="match status" value="1"/>
</dbReference>
<reference evidence="3 4" key="1">
    <citation type="journal article" date="2011" name="PLoS Pathog.">
        <title>Endophytic Life Strategies Decoded by Genome and Transcriptome Analyses of the Mutualistic Root Symbiont Piriformospora indica.</title>
        <authorList>
            <person name="Zuccaro A."/>
            <person name="Lahrmann U."/>
            <person name="Guldener U."/>
            <person name="Langen G."/>
            <person name="Pfiffi S."/>
            <person name="Biedenkopf D."/>
            <person name="Wong P."/>
            <person name="Samans B."/>
            <person name="Grimm C."/>
            <person name="Basiewicz M."/>
            <person name="Murat C."/>
            <person name="Martin F."/>
            <person name="Kogel K.H."/>
        </authorList>
    </citation>
    <scope>NUCLEOTIDE SEQUENCE [LARGE SCALE GENOMIC DNA]</scope>
    <source>
        <strain evidence="3 4">DSM 11827</strain>
    </source>
</reference>
<evidence type="ECO:0000256" key="1">
    <source>
        <dbReference type="SAM" id="MobiDB-lite"/>
    </source>
</evidence>
<evidence type="ECO:0000313" key="3">
    <source>
        <dbReference type="EMBL" id="CCA78091.1"/>
    </source>
</evidence>
<dbReference type="AlphaFoldDB" id="G4U3B5"/>
<dbReference type="GO" id="GO:0003676">
    <property type="term" value="F:nucleic acid binding"/>
    <property type="evidence" value="ECO:0007669"/>
    <property type="project" value="InterPro"/>
</dbReference>
<dbReference type="HOGENOM" id="CLU_046724_1_0_1"/>
<sequence length="376" mass="42875">MNDEDDYLSDKFLQQLEAKERSNKSYSQRRKDAQRDSEIRNLAGRTKSKKELEKEAMDKLKEGMSTSLFEREKLAVAEGGSESKAMRMMSKMGFKPGQALGRQEVAVSPSELVEGSTSKTTSNKKAVPISINLWEGRKGLGAMKRPLSPDSVAHELERAAKAAKTREALSQDEFRSRNRAEFEEKRDEGRLLSAQKTCAVLDEKAGVTFNYLVVNPRRAKLIPPNLLDALGIDPEVDIDDTYQSGSHRMRKDNMERLEDDETRLDSGLARRLREDMKRDALVSRHNPGEIDEDETLSMGAVTRRSKSEPEPNELQITSELVEQTQEFLQQPAKVRLERVLGYMREKYFFCFWCGTEYKSQEDMNTSCPGETEEMHD</sequence>
<evidence type="ECO:0000259" key="2">
    <source>
        <dbReference type="PROSITE" id="PS50174"/>
    </source>
</evidence>
<protein>
    <recommendedName>
        <fullName evidence="2">G-patch domain-containing protein</fullName>
    </recommendedName>
</protein>
<dbReference type="Pfam" id="PF01585">
    <property type="entry name" value="G-patch"/>
    <property type="match status" value="1"/>
</dbReference>
<dbReference type="OMA" id="DYMNMVI"/>
<feature type="compositionally biased region" description="Basic and acidic residues" evidence="1">
    <location>
        <begin position="18"/>
        <end position="39"/>
    </location>
</feature>
<dbReference type="OrthoDB" id="786951at2759"/>
<keyword evidence="4" id="KW-1185">Reference proteome</keyword>
<dbReference type="PANTHER" id="PTHR21032:SF0">
    <property type="entry name" value="G PATCH DOMAIN-CONTAINING PROTEIN 11"/>
    <property type="match status" value="1"/>
</dbReference>
<accession>G4U3B5</accession>
<dbReference type="Proteomes" id="UP000007148">
    <property type="component" value="Unassembled WGS sequence"/>
</dbReference>
<gene>
    <name evidence="3" type="ORF">PIIN_01764</name>
</gene>
<dbReference type="GO" id="GO:0000776">
    <property type="term" value="C:kinetochore"/>
    <property type="evidence" value="ECO:0007669"/>
    <property type="project" value="TreeGrafter"/>
</dbReference>
<proteinExistence type="predicted"/>
<feature type="compositionally biased region" description="Basic and acidic residues" evidence="1">
    <location>
        <begin position="49"/>
        <end position="58"/>
    </location>
</feature>
<dbReference type="InterPro" id="IPR025239">
    <property type="entry name" value="DUF4187"/>
</dbReference>
<dbReference type="SMART" id="SM01173">
    <property type="entry name" value="DUF4187"/>
    <property type="match status" value="1"/>
</dbReference>
<dbReference type="PROSITE" id="PS50174">
    <property type="entry name" value="G_PATCH"/>
    <property type="match status" value="1"/>
</dbReference>
<name>G4U3B5_SERID</name>
<dbReference type="Pfam" id="PF13821">
    <property type="entry name" value="DUF4187"/>
    <property type="match status" value="1"/>
</dbReference>
<dbReference type="InParanoid" id="G4U3B5"/>
<organism evidence="3 4">
    <name type="scientific">Serendipita indica (strain DSM 11827)</name>
    <name type="common">Root endophyte fungus</name>
    <name type="synonym">Piriformospora indica</name>
    <dbReference type="NCBI Taxonomy" id="1109443"/>
    <lineage>
        <taxon>Eukaryota</taxon>
        <taxon>Fungi</taxon>
        <taxon>Dikarya</taxon>
        <taxon>Basidiomycota</taxon>
        <taxon>Agaricomycotina</taxon>
        <taxon>Agaricomycetes</taxon>
        <taxon>Sebacinales</taxon>
        <taxon>Serendipitaceae</taxon>
        <taxon>Serendipita</taxon>
    </lineage>
</organism>
<dbReference type="eggNOG" id="KOG1994">
    <property type="taxonomic scope" value="Eukaryota"/>
</dbReference>
<dbReference type="EMBL" id="CAFZ01001883">
    <property type="protein sequence ID" value="CCA78091.1"/>
    <property type="molecule type" value="Genomic_DNA"/>
</dbReference>
<feature type="region of interest" description="Disordered" evidence="1">
    <location>
        <begin position="18"/>
        <end position="58"/>
    </location>
</feature>
<comment type="caution">
    <text evidence="3">The sequence shown here is derived from an EMBL/GenBank/DDBJ whole genome shotgun (WGS) entry which is preliminary data.</text>
</comment>
<dbReference type="SMART" id="SM00443">
    <property type="entry name" value="G_patch"/>
    <property type="match status" value="1"/>
</dbReference>
<evidence type="ECO:0000313" key="4">
    <source>
        <dbReference type="Proteomes" id="UP000007148"/>
    </source>
</evidence>
<dbReference type="InterPro" id="IPR039249">
    <property type="entry name" value="GPATCH11"/>
</dbReference>
<dbReference type="InterPro" id="IPR000467">
    <property type="entry name" value="G_patch_dom"/>
</dbReference>